<sequence length="284" mass="31431">MEQSPKRRKVSHQGGSRTATNIATASPFVLQTDELLKEVEVDYAKALNGADALLHRIRNLIQGIESHGPIPITEATRKFQKTHRIKIPYPDPKPADDAPYKLSFEKPAAYNVVGSYVSKTMVDAQANKGVDMIVQMPASLFQEKDHQNMRYFYRRAYYIANIAASLRKELGESADLKFEHLNGNLLLPVLCIRPVSTSNNPGDESDDGKKSDPEYIIRIIPCAPEGVFPKSKLSPSFNGNKTVQTDVKDSNAATPFYNSTLKAEDTFHLRTLAFSAGSGCNNEA</sequence>
<dbReference type="GO" id="GO:0006409">
    <property type="term" value="P:tRNA export from nucleus"/>
    <property type="evidence" value="ECO:0007669"/>
    <property type="project" value="TreeGrafter"/>
</dbReference>
<feature type="domain" description="Nrap protein" evidence="2">
    <location>
        <begin position="130"/>
        <end position="267"/>
    </location>
</feature>
<evidence type="ECO:0000313" key="3">
    <source>
        <dbReference type="EMBL" id="CCF45506.1"/>
    </source>
</evidence>
<reference evidence="4" key="1">
    <citation type="journal article" date="2012" name="Nat. Genet.">
        <title>Lifestyle transitions in plant pathogenic Colletotrichum fungi deciphered by genome and transcriptome analyses.</title>
        <authorList>
            <person name="O'Connell R.J."/>
            <person name="Thon M.R."/>
            <person name="Hacquard S."/>
            <person name="Amyotte S.G."/>
            <person name="Kleemann J."/>
            <person name="Torres M.F."/>
            <person name="Damm U."/>
            <person name="Buiate E.A."/>
            <person name="Epstein L."/>
            <person name="Alkan N."/>
            <person name="Altmueller J."/>
            <person name="Alvarado-Balderrama L."/>
            <person name="Bauser C.A."/>
            <person name="Becker C."/>
            <person name="Birren B.W."/>
            <person name="Chen Z."/>
            <person name="Choi J."/>
            <person name="Crouch J.A."/>
            <person name="Duvick J.P."/>
            <person name="Farman M.A."/>
            <person name="Gan P."/>
            <person name="Heiman D."/>
            <person name="Henrissat B."/>
            <person name="Howard R.J."/>
            <person name="Kabbage M."/>
            <person name="Koch C."/>
            <person name="Kracher B."/>
            <person name="Kubo Y."/>
            <person name="Law A.D."/>
            <person name="Lebrun M.-H."/>
            <person name="Lee Y.-H."/>
            <person name="Miyara I."/>
            <person name="Moore N."/>
            <person name="Neumann U."/>
            <person name="Nordstroem K."/>
            <person name="Panaccione D.G."/>
            <person name="Panstruga R."/>
            <person name="Place M."/>
            <person name="Proctor R.H."/>
            <person name="Prusky D."/>
            <person name="Rech G."/>
            <person name="Reinhardt R."/>
            <person name="Rollins J.A."/>
            <person name="Rounsley S."/>
            <person name="Schardl C.L."/>
            <person name="Schwartz D.C."/>
            <person name="Shenoy N."/>
            <person name="Shirasu K."/>
            <person name="Sikhakolli U.R."/>
            <person name="Stueber K."/>
            <person name="Sukno S.A."/>
            <person name="Sweigard J.A."/>
            <person name="Takano Y."/>
            <person name="Takahara H."/>
            <person name="Trail F."/>
            <person name="van der Does H.C."/>
            <person name="Voll L.M."/>
            <person name="Will I."/>
            <person name="Young S."/>
            <person name="Zeng Q."/>
            <person name="Zhang J."/>
            <person name="Zhou S."/>
            <person name="Dickman M.B."/>
            <person name="Schulze-Lefert P."/>
            <person name="Ver Loren van Themaat E."/>
            <person name="Ma L.-J."/>
            <person name="Vaillancourt L.J."/>
        </authorList>
    </citation>
    <scope>NUCLEOTIDE SEQUENCE [LARGE SCALE GENOMIC DNA]</scope>
    <source>
        <strain evidence="4">IMI 349063</strain>
    </source>
</reference>
<evidence type="ECO:0000313" key="4">
    <source>
        <dbReference type="Proteomes" id="UP000007174"/>
    </source>
</evidence>
<dbReference type="STRING" id="759273.H1VZ44"/>
<dbReference type="HOGENOM" id="CLU_980091_0_0_1"/>
<protein>
    <recommendedName>
        <fullName evidence="1">U3 small nucleolar RNA-associated protein 22</fullName>
    </recommendedName>
</protein>
<keyword evidence="1" id="KW-0694">RNA-binding</keyword>
<dbReference type="GO" id="GO:0032545">
    <property type="term" value="C:CURI complex"/>
    <property type="evidence" value="ECO:0007669"/>
    <property type="project" value="TreeGrafter"/>
</dbReference>
<dbReference type="Proteomes" id="UP000007174">
    <property type="component" value="Unassembled WGS sequence"/>
</dbReference>
<dbReference type="GO" id="GO:0034456">
    <property type="term" value="C:UTP-C complex"/>
    <property type="evidence" value="ECO:0007669"/>
    <property type="project" value="TreeGrafter"/>
</dbReference>
<dbReference type="GO" id="GO:0003723">
    <property type="term" value="F:RNA binding"/>
    <property type="evidence" value="ECO:0007669"/>
    <property type="project" value="UniProtKB-KW"/>
</dbReference>
<name>H1VZ44_COLHI</name>
<dbReference type="EMBL" id="CACQ02007807">
    <property type="protein sequence ID" value="CCF45506.1"/>
    <property type="molecule type" value="Genomic_DNA"/>
</dbReference>
<comment type="similarity">
    <text evidence="1">Belongs to the NRAP family.</text>
</comment>
<keyword evidence="1" id="KW-0687">Ribonucleoprotein</keyword>
<comment type="subcellular location">
    <subcellularLocation>
        <location evidence="1">Nucleus</location>
        <location evidence="1">Nucleolus</location>
    </subcellularLocation>
</comment>
<dbReference type="AlphaFoldDB" id="H1VZ44"/>
<dbReference type="eggNOG" id="KOG2054">
    <property type="taxonomic scope" value="Eukaryota"/>
</dbReference>
<dbReference type="InterPro" id="IPR035082">
    <property type="entry name" value="Nrap_D1"/>
</dbReference>
<dbReference type="PANTHER" id="PTHR17972:SF0">
    <property type="entry name" value="NUCLEOLAR PROTEIN 6"/>
    <property type="match status" value="1"/>
</dbReference>
<evidence type="ECO:0000259" key="2">
    <source>
        <dbReference type="Pfam" id="PF03813"/>
    </source>
</evidence>
<gene>
    <name evidence="3" type="ORF">CH063_14563</name>
</gene>
<dbReference type="GO" id="GO:0032040">
    <property type="term" value="C:small-subunit processome"/>
    <property type="evidence" value="ECO:0007669"/>
    <property type="project" value="TreeGrafter"/>
</dbReference>
<organism evidence="3 4">
    <name type="scientific">Colletotrichum higginsianum (strain IMI 349063)</name>
    <name type="common">Crucifer anthracnose fungus</name>
    <dbReference type="NCBI Taxonomy" id="759273"/>
    <lineage>
        <taxon>Eukaryota</taxon>
        <taxon>Fungi</taxon>
        <taxon>Dikarya</taxon>
        <taxon>Ascomycota</taxon>
        <taxon>Pezizomycotina</taxon>
        <taxon>Sordariomycetes</taxon>
        <taxon>Hypocreomycetidae</taxon>
        <taxon>Glomerellales</taxon>
        <taxon>Glomerellaceae</taxon>
        <taxon>Colletotrichum</taxon>
        <taxon>Colletotrichum destructivum species complex</taxon>
    </lineage>
</organism>
<dbReference type="VEuPathDB" id="FungiDB:CH63R_01178"/>
<keyword evidence="1" id="KW-0698">rRNA processing</keyword>
<keyword evidence="1" id="KW-0539">Nucleus</keyword>
<dbReference type="GO" id="GO:0006364">
    <property type="term" value="P:rRNA processing"/>
    <property type="evidence" value="ECO:0007669"/>
    <property type="project" value="UniProtKB-KW"/>
</dbReference>
<accession>H1VZ44</accession>
<keyword evidence="1" id="KW-0690">Ribosome biogenesis</keyword>
<dbReference type="PANTHER" id="PTHR17972">
    <property type="entry name" value="NUCLEOLAR RNA-ASSOCIATED PROTEIN"/>
    <property type="match status" value="1"/>
</dbReference>
<proteinExistence type="inferred from homology"/>
<dbReference type="InterPro" id="IPR005554">
    <property type="entry name" value="NOL6/Upt22"/>
</dbReference>
<evidence type="ECO:0000256" key="1">
    <source>
        <dbReference type="RuleBase" id="RU364032"/>
    </source>
</evidence>
<dbReference type="Pfam" id="PF03813">
    <property type="entry name" value="Nrap"/>
    <property type="match status" value="1"/>
</dbReference>